<dbReference type="PANTHER" id="PTHR11803">
    <property type="entry name" value="2-IMINOBUTANOATE/2-IMINOPROPANOATE DEAMINASE RIDA"/>
    <property type="match status" value="1"/>
</dbReference>
<name>A0A1R1PDR8_ZANCU</name>
<evidence type="ECO:0000313" key="2">
    <source>
        <dbReference type="EMBL" id="OMH79069.1"/>
    </source>
</evidence>
<dbReference type="FunFam" id="3.30.1330.40:FF:000001">
    <property type="entry name" value="L-PSP family endoribonuclease"/>
    <property type="match status" value="1"/>
</dbReference>
<sequence length="112" mass="12231">MCMLARAIVSGGTVYVSGQLPVDSKTNEFVNGDITLQTKIVLENVKEILEAAGSSMDKVVKTTVLLTDINEWPAMNEEYAKHFTKPYPARVAYQVVNLPKGAKVEIDCIATV</sequence>
<reference evidence="3" key="1">
    <citation type="submission" date="2017-01" db="EMBL/GenBank/DDBJ databases">
        <authorList>
            <person name="Wang Y."/>
            <person name="White M."/>
            <person name="Kvist S."/>
            <person name="Moncalvo J.-M."/>
        </authorList>
    </citation>
    <scope>NUCLEOTIDE SEQUENCE [LARGE SCALE GENOMIC DNA]</scope>
    <source>
        <strain evidence="3">COL-18-3</strain>
    </source>
</reference>
<dbReference type="PANTHER" id="PTHR11803:SF39">
    <property type="entry name" value="2-IMINOBUTANOATE_2-IMINOPROPANOATE DEAMINASE"/>
    <property type="match status" value="1"/>
</dbReference>
<dbReference type="InterPro" id="IPR006056">
    <property type="entry name" value="RidA"/>
</dbReference>
<gene>
    <name evidence="2" type="ORF">AX774_g7519</name>
</gene>
<dbReference type="OrthoDB" id="309640at2759"/>
<dbReference type="Gene3D" id="3.30.1330.40">
    <property type="entry name" value="RutC-like"/>
    <property type="match status" value="1"/>
</dbReference>
<keyword evidence="3" id="KW-1185">Reference proteome</keyword>
<organism evidence="2 3">
    <name type="scientific">Zancudomyces culisetae</name>
    <name type="common">Gut fungus</name>
    <name type="synonym">Smittium culisetae</name>
    <dbReference type="NCBI Taxonomy" id="1213189"/>
    <lineage>
        <taxon>Eukaryota</taxon>
        <taxon>Fungi</taxon>
        <taxon>Fungi incertae sedis</taxon>
        <taxon>Zoopagomycota</taxon>
        <taxon>Kickxellomycotina</taxon>
        <taxon>Harpellomycetes</taxon>
        <taxon>Harpellales</taxon>
        <taxon>Legeriomycetaceae</taxon>
        <taxon>Zancudomyces</taxon>
    </lineage>
</organism>
<dbReference type="EMBL" id="LSSK01001679">
    <property type="protein sequence ID" value="OMH79069.1"/>
    <property type="molecule type" value="Genomic_DNA"/>
</dbReference>
<dbReference type="NCBIfam" id="TIGR00004">
    <property type="entry name" value="Rid family detoxifying hydrolase"/>
    <property type="match status" value="1"/>
</dbReference>
<evidence type="ECO:0000313" key="3">
    <source>
        <dbReference type="Proteomes" id="UP000188320"/>
    </source>
</evidence>
<dbReference type="GO" id="GO:0019239">
    <property type="term" value="F:deaminase activity"/>
    <property type="evidence" value="ECO:0007669"/>
    <property type="project" value="TreeGrafter"/>
</dbReference>
<dbReference type="Proteomes" id="UP000188320">
    <property type="component" value="Unassembled WGS sequence"/>
</dbReference>
<accession>A0A1R1PDR8</accession>
<dbReference type="InterPro" id="IPR006175">
    <property type="entry name" value="YjgF/YER057c/UK114"/>
</dbReference>
<comment type="caution">
    <text evidence="2">The sequence shown here is derived from an EMBL/GenBank/DDBJ whole genome shotgun (WGS) entry which is preliminary data.</text>
</comment>
<dbReference type="AlphaFoldDB" id="A0A1R1PDR8"/>
<evidence type="ECO:0000256" key="1">
    <source>
        <dbReference type="ARBA" id="ARBA00010552"/>
    </source>
</evidence>
<proteinExistence type="inferred from homology"/>
<comment type="similarity">
    <text evidence="1">Belongs to the RutC family.</text>
</comment>
<protein>
    <submittedName>
        <fullName evidence="2">RutC family protein</fullName>
    </submittedName>
</protein>
<dbReference type="GO" id="GO:0005829">
    <property type="term" value="C:cytosol"/>
    <property type="evidence" value="ECO:0007669"/>
    <property type="project" value="TreeGrafter"/>
</dbReference>
<dbReference type="Pfam" id="PF01042">
    <property type="entry name" value="Ribonuc_L-PSP"/>
    <property type="match status" value="1"/>
</dbReference>
<dbReference type="CDD" id="cd00448">
    <property type="entry name" value="YjgF_YER057c_UK114_family"/>
    <property type="match status" value="1"/>
</dbReference>
<dbReference type="InterPro" id="IPR035959">
    <property type="entry name" value="RutC-like_sf"/>
</dbReference>
<dbReference type="SUPFAM" id="SSF55298">
    <property type="entry name" value="YjgF-like"/>
    <property type="match status" value="1"/>
</dbReference>